<proteinExistence type="predicted"/>
<dbReference type="EMBL" id="JAKKPZ010000008">
    <property type="protein sequence ID" value="KAI1718127.1"/>
    <property type="molecule type" value="Genomic_DNA"/>
</dbReference>
<evidence type="ECO:0000313" key="4">
    <source>
        <dbReference type="Proteomes" id="UP001201812"/>
    </source>
</evidence>
<evidence type="ECO:0000256" key="1">
    <source>
        <dbReference type="PROSITE-ProRule" id="PRU00221"/>
    </source>
</evidence>
<organism evidence="3 4">
    <name type="scientific">Ditylenchus destructor</name>
    <dbReference type="NCBI Taxonomy" id="166010"/>
    <lineage>
        <taxon>Eukaryota</taxon>
        <taxon>Metazoa</taxon>
        <taxon>Ecdysozoa</taxon>
        <taxon>Nematoda</taxon>
        <taxon>Chromadorea</taxon>
        <taxon>Rhabditida</taxon>
        <taxon>Tylenchina</taxon>
        <taxon>Tylenchomorpha</taxon>
        <taxon>Sphaerularioidea</taxon>
        <taxon>Anguinidae</taxon>
        <taxon>Anguininae</taxon>
        <taxon>Ditylenchus</taxon>
    </lineage>
</organism>
<dbReference type="GO" id="GO:0080008">
    <property type="term" value="C:Cul4-RING E3 ubiquitin ligase complex"/>
    <property type="evidence" value="ECO:0007669"/>
    <property type="project" value="TreeGrafter"/>
</dbReference>
<dbReference type="InterPro" id="IPR036322">
    <property type="entry name" value="WD40_repeat_dom_sf"/>
</dbReference>
<keyword evidence="1" id="KW-0853">WD repeat</keyword>
<name>A0AAD4N7C1_9BILA</name>
<protein>
    <submittedName>
        <fullName evidence="3">DDB1- and CUL4-associated factor 11 like protein</fullName>
    </submittedName>
</protein>
<feature type="compositionally biased region" description="Low complexity" evidence="2">
    <location>
        <begin position="121"/>
        <end position="138"/>
    </location>
</feature>
<evidence type="ECO:0000313" key="3">
    <source>
        <dbReference type="EMBL" id="KAI1718127.1"/>
    </source>
</evidence>
<feature type="repeat" description="WD" evidence="1">
    <location>
        <begin position="542"/>
        <end position="576"/>
    </location>
</feature>
<dbReference type="AlphaFoldDB" id="A0AAD4N7C1"/>
<dbReference type="Proteomes" id="UP001201812">
    <property type="component" value="Unassembled WGS sequence"/>
</dbReference>
<dbReference type="InterPro" id="IPR001680">
    <property type="entry name" value="WD40_rpt"/>
</dbReference>
<dbReference type="PANTHER" id="PTHR19847:SF7">
    <property type="entry name" value="DDB1- AND CUL4-ASSOCIATED FACTOR 11"/>
    <property type="match status" value="1"/>
</dbReference>
<feature type="repeat" description="WD" evidence="1">
    <location>
        <begin position="669"/>
        <end position="700"/>
    </location>
</feature>
<dbReference type="SMART" id="SM00320">
    <property type="entry name" value="WD40"/>
    <property type="match status" value="7"/>
</dbReference>
<feature type="region of interest" description="Disordered" evidence="2">
    <location>
        <begin position="96"/>
        <end position="157"/>
    </location>
</feature>
<comment type="caution">
    <text evidence="3">The sequence shown here is derived from an EMBL/GenBank/DDBJ whole genome shotgun (WGS) entry which is preliminary data.</text>
</comment>
<dbReference type="PANTHER" id="PTHR19847">
    <property type="entry name" value="DDB1- AND CUL4-ASSOCIATED FACTOR 11"/>
    <property type="match status" value="1"/>
</dbReference>
<dbReference type="PROSITE" id="PS50294">
    <property type="entry name" value="WD_REPEATS_REGION"/>
    <property type="match status" value="3"/>
</dbReference>
<dbReference type="InterPro" id="IPR051859">
    <property type="entry name" value="DCAF"/>
</dbReference>
<sequence length="796" mass="90125">MGLFESRPTSDQRSSNAQSSVNIYPQIPHFSTTSPSAFGSWLPSNWWLSNWWPSNWWIGQTQTRELAPSNLSDQLTFAAEIVARQRLAEQLQDRLREVQSDNHDNHSEENRQNEREDPFYTTQSSTSSATSNSPSLESLPDLSNQSASRDQRNQTIHIRSSDNQRILYFTSLRELLADLLERNELRLSENLRDSISTRNLNMDMSDIEISSDDEAMACSSLSRPRPRRGVRTAITKTFTISEDPVLAKSHYDFITDTRSRCGLSYGHNQSNVPETSEMCSLESKIYAALGRRKDSCMDNEPSLINVIRDRERMGYKTRRYQQPTAAACSRAYTGAWTSGQKVALNNRFLPNKKGIVDAVKAKTFCVGFTDGGLGIMTASQDHKIRLYAAQGRRKRYVLRKTLNVPYVGWSILDVAVSPDGRHIVYSTWSEVMYQCNIHDPQENWTPFRVDANAPRFALFSIRFNSDGSEIVGGATDQYLYIYNREVNRCVLALKAHEDDVNAVCFGDHASHIILSAGDDGLCKVWDRRTMGDFADAKPVGIFAGHRDGIVYIDSRGDDRYVLTNCKDQSIKIWDLRHFATETAVAYTKQACAGQTWDYRWQCSPMDNFTTETLNGDCSVATIRGHSVLHTLIRARFSPDYTGKRYIYTGCGRGNCVVYDLLTNETQNVYSGHASVVRDAVWNPMQNEIVTSSWDGKTHVWRWDERQNRCINPDSNVIGDENSCDENYEPIKVRKVKSRPKIRFRGRPANSAASIQAGQNNVYPITVPATQLQYPITVVRKPAAKKSDDVSSSEDDC</sequence>
<feature type="compositionally biased region" description="Basic and acidic residues" evidence="2">
    <location>
        <begin position="96"/>
        <end position="118"/>
    </location>
</feature>
<dbReference type="GO" id="GO:0043161">
    <property type="term" value="P:proteasome-mediated ubiquitin-dependent protein catabolic process"/>
    <property type="evidence" value="ECO:0007669"/>
    <property type="project" value="TreeGrafter"/>
</dbReference>
<keyword evidence="4" id="KW-1185">Reference proteome</keyword>
<dbReference type="Gene3D" id="2.130.10.10">
    <property type="entry name" value="YVTN repeat-like/Quinoprotein amine dehydrogenase"/>
    <property type="match status" value="2"/>
</dbReference>
<reference evidence="3" key="1">
    <citation type="submission" date="2022-01" db="EMBL/GenBank/DDBJ databases">
        <title>Genome Sequence Resource for Two Populations of Ditylenchus destructor, the Migratory Endoparasitic Phytonematode.</title>
        <authorList>
            <person name="Zhang H."/>
            <person name="Lin R."/>
            <person name="Xie B."/>
        </authorList>
    </citation>
    <scope>NUCLEOTIDE SEQUENCE</scope>
    <source>
        <strain evidence="3">BazhouSP</strain>
    </source>
</reference>
<dbReference type="SUPFAM" id="SSF50978">
    <property type="entry name" value="WD40 repeat-like"/>
    <property type="match status" value="1"/>
</dbReference>
<dbReference type="InterPro" id="IPR015943">
    <property type="entry name" value="WD40/YVTN_repeat-like_dom_sf"/>
</dbReference>
<gene>
    <name evidence="3" type="ORF">DdX_06542</name>
</gene>
<dbReference type="Pfam" id="PF00400">
    <property type="entry name" value="WD40"/>
    <property type="match status" value="3"/>
</dbReference>
<accession>A0AAD4N7C1</accession>
<feature type="repeat" description="WD" evidence="1">
    <location>
        <begin position="493"/>
        <end position="526"/>
    </location>
</feature>
<dbReference type="PROSITE" id="PS50082">
    <property type="entry name" value="WD_REPEATS_2"/>
    <property type="match status" value="3"/>
</dbReference>
<feature type="compositionally biased region" description="Polar residues" evidence="2">
    <location>
        <begin position="141"/>
        <end position="157"/>
    </location>
</feature>
<evidence type="ECO:0000256" key="2">
    <source>
        <dbReference type="SAM" id="MobiDB-lite"/>
    </source>
</evidence>